<dbReference type="InParanoid" id="A0A1Y2DM94"/>
<feature type="compositionally biased region" description="Polar residues" evidence="1">
    <location>
        <begin position="269"/>
        <end position="279"/>
    </location>
</feature>
<evidence type="ECO:0000256" key="1">
    <source>
        <dbReference type="SAM" id="MobiDB-lite"/>
    </source>
</evidence>
<keyword evidence="3" id="KW-1185">Reference proteome</keyword>
<feature type="compositionally biased region" description="Polar residues" evidence="1">
    <location>
        <begin position="127"/>
        <end position="141"/>
    </location>
</feature>
<evidence type="ECO:0000313" key="2">
    <source>
        <dbReference type="EMBL" id="ORY60403.1"/>
    </source>
</evidence>
<feature type="compositionally biased region" description="Polar residues" evidence="1">
    <location>
        <begin position="193"/>
        <end position="202"/>
    </location>
</feature>
<accession>A0A1Y2DM94</accession>
<feature type="compositionally biased region" description="Low complexity" evidence="1">
    <location>
        <begin position="112"/>
        <end position="123"/>
    </location>
</feature>
<feature type="region of interest" description="Disordered" evidence="1">
    <location>
        <begin position="225"/>
        <end position="294"/>
    </location>
</feature>
<gene>
    <name evidence="2" type="ORF">BCR35DRAFT_198473</name>
</gene>
<feature type="compositionally biased region" description="Acidic residues" evidence="1">
    <location>
        <begin position="175"/>
        <end position="184"/>
    </location>
</feature>
<evidence type="ECO:0000313" key="3">
    <source>
        <dbReference type="Proteomes" id="UP000193467"/>
    </source>
</evidence>
<comment type="caution">
    <text evidence="2">The sequence shown here is derived from an EMBL/GenBank/DDBJ whole genome shotgun (WGS) entry which is preliminary data.</text>
</comment>
<organism evidence="2 3">
    <name type="scientific">Leucosporidium creatinivorum</name>
    <dbReference type="NCBI Taxonomy" id="106004"/>
    <lineage>
        <taxon>Eukaryota</taxon>
        <taxon>Fungi</taxon>
        <taxon>Dikarya</taxon>
        <taxon>Basidiomycota</taxon>
        <taxon>Pucciniomycotina</taxon>
        <taxon>Microbotryomycetes</taxon>
        <taxon>Leucosporidiales</taxon>
        <taxon>Leucosporidium</taxon>
    </lineage>
</organism>
<dbReference type="OrthoDB" id="2525594at2759"/>
<feature type="region of interest" description="Disordered" evidence="1">
    <location>
        <begin position="77"/>
        <end position="213"/>
    </location>
</feature>
<feature type="compositionally biased region" description="Polar residues" evidence="1">
    <location>
        <begin position="156"/>
        <end position="165"/>
    </location>
</feature>
<dbReference type="Proteomes" id="UP000193467">
    <property type="component" value="Unassembled WGS sequence"/>
</dbReference>
<feature type="compositionally biased region" description="Low complexity" evidence="1">
    <location>
        <begin position="142"/>
        <end position="155"/>
    </location>
</feature>
<dbReference type="EMBL" id="MCGR01000074">
    <property type="protein sequence ID" value="ORY60403.1"/>
    <property type="molecule type" value="Genomic_DNA"/>
</dbReference>
<reference evidence="2 3" key="1">
    <citation type="submission" date="2016-07" db="EMBL/GenBank/DDBJ databases">
        <title>Pervasive Adenine N6-methylation of Active Genes in Fungi.</title>
        <authorList>
            <consortium name="DOE Joint Genome Institute"/>
            <person name="Mondo S.J."/>
            <person name="Dannebaum R.O."/>
            <person name="Kuo R.C."/>
            <person name="Labutti K."/>
            <person name="Haridas S."/>
            <person name="Kuo A."/>
            <person name="Salamov A."/>
            <person name="Ahrendt S.R."/>
            <person name="Lipzen A."/>
            <person name="Sullivan W."/>
            <person name="Andreopoulos W.B."/>
            <person name="Clum A."/>
            <person name="Lindquist E."/>
            <person name="Daum C."/>
            <person name="Ramamoorthy G.K."/>
            <person name="Gryganskyi A."/>
            <person name="Culley D."/>
            <person name="Magnuson J.K."/>
            <person name="James T.Y."/>
            <person name="O'Malley M.A."/>
            <person name="Stajich J.E."/>
            <person name="Spatafora J.W."/>
            <person name="Visel A."/>
            <person name="Grigoriev I.V."/>
        </authorList>
    </citation>
    <scope>NUCLEOTIDE SEQUENCE [LARGE SCALE GENOMIC DNA]</scope>
    <source>
        <strain evidence="2 3">62-1032</strain>
    </source>
</reference>
<protein>
    <submittedName>
        <fullName evidence="2">Uncharacterized protein</fullName>
    </submittedName>
</protein>
<proteinExistence type="predicted"/>
<dbReference type="STRING" id="106004.A0A1Y2DM94"/>
<name>A0A1Y2DM94_9BASI</name>
<sequence length="312" mass="33776">MAKTLIALAFYLDQRFALRERGMRIFWSIIADLQYVEKETGMMRQSGETIGEWLSVIWEAFVKGAIALANPDVHPRAAGQFDRRGATPHRNTPSHAPSSSYDQDSHYTQHNTFPFPSPSATPFDYATPQSYPASPPNLRQYTSTSTSTTHSSSSSYLQQPFAYQSRSHRAPLTPDESDGDDEGASDYLEHDSSTSSASTTMPGHSFASPKKRRTLRRMANSVPSFHLAGAGDDTSGRSSGVSSPDGRHGGGGYHSPTPGRPRMPRQRSRSGPNETSSATARRAGESLQVPVGGQGRGGWVAQTMAGVVGRVL</sequence>
<feature type="compositionally biased region" description="Polar residues" evidence="1">
    <location>
        <begin position="89"/>
        <end position="111"/>
    </location>
</feature>
<dbReference type="AlphaFoldDB" id="A0A1Y2DM94"/>